<comment type="caution">
    <text evidence="1">The sequence shown here is derived from an EMBL/GenBank/DDBJ whole genome shotgun (WGS) entry which is preliminary data.</text>
</comment>
<dbReference type="STRING" id="301148.B4135_3839"/>
<sequence>MRFFKGRRRGVSVLILFMRDNRGIAGLMDAFFPSGVQRRVGAFAWAFSVGQLKFGMRLLSFYGGCSRERRE</sequence>
<evidence type="ECO:0000313" key="2">
    <source>
        <dbReference type="Proteomes" id="UP000075683"/>
    </source>
</evidence>
<accession>A0A150L9B2</accession>
<proteinExistence type="predicted"/>
<gene>
    <name evidence="1" type="ORF">B4135_3839</name>
</gene>
<name>A0A150L9B2_9BACI</name>
<dbReference type="AlphaFoldDB" id="A0A150L9B2"/>
<evidence type="ECO:0000313" key="1">
    <source>
        <dbReference type="EMBL" id="KYD08928.1"/>
    </source>
</evidence>
<dbReference type="Proteomes" id="UP000075683">
    <property type="component" value="Unassembled WGS sequence"/>
</dbReference>
<dbReference type="EMBL" id="LQYT01000133">
    <property type="protein sequence ID" value="KYD08928.1"/>
    <property type="molecule type" value="Genomic_DNA"/>
</dbReference>
<organism evidence="1 2">
    <name type="scientific">Caldibacillus debilis</name>
    <dbReference type="NCBI Taxonomy" id="301148"/>
    <lineage>
        <taxon>Bacteria</taxon>
        <taxon>Bacillati</taxon>
        <taxon>Bacillota</taxon>
        <taxon>Bacilli</taxon>
        <taxon>Bacillales</taxon>
        <taxon>Bacillaceae</taxon>
        <taxon>Caldibacillus</taxon>
    </lineage>
</organism>
<protein>
    <submittedName>
        <fullName evidence="1">Uncharacterized protein</fullName>
    </submittedName>
</protein>
<reference evidence="1 2" key="1">
    <citation type="submission" date="2016-01" db="EMBL/GenBank/DDBJ databases">
        <title>Draft Genome Sequences of Seven Thermophilic Sporeformers Isolated from Foods.</title>
        <authorList>
            <person name="Berendsen E.M."/>
            <person name="Wells-Bennik M.H."/>
            <person name="Krawcyk A.O."/>
            <person name="De Jong A."/>
            <person name="Holsappel S."/>
            <person name="Eijlander R.T."/>
            <person name="Kuipers O.P."/>
        </authorList>
    </citation>
    <scope>NUCLEOTIDE SEQUENCE [LARGE SCALE GENOMIC DNA]</scope>
    <source>
        <strain evidence="1 2">B4135</strain>
    </source>
</reference>